<feature type="domain" description="Sulfatase N-terminal" evidence="5">
    <location>
        <begin position="6"/>
        <end position="404"/>
    </location>
</feature>
<dbReference type="PROSITE" id="PS00523">
    <property type="entry name" value="SULFATASE_1"/>
    <property type="match status" value="1"/>
</dbReference>
<protein>
    <recommendedName>
        <fullName evidence="5">Sulfatase N-terminal domain-containing protein</fullName>
    </recommendedName>
</protein>
<sequence length="511" mass="58113">MPEAKPNILLITSDQQHYDTLGVTNPRIKTPSLDRLASEGTRFDRAYCPNPTCTPTRASLITGMYPSQHGAWTLGTKLYEDVPVVGDQFQSAGYATGLLGKGHFQTLYGAEGIESLEAHDRLRDLDFWRGFHGPWYGFEHIEINRNHTFDLHVGQHYAIWMEDNGLTNWRDYFEDWPRDGKSDKYGRLSANRVWELPEEFHYNRWTADRTIAHIERSVAEGRPFLTWASFPDPHPFCTVPQPWASMYDPDKMVPGALTPGEHERNPLHFKLTQQPGKPDFSAYRSEDGGIGHGFHSHLKDENEFKKELAAYYGMISMMDHHIGRILGALERVAVADDTLVVFTSDHGHFLGQHGLHYKGAFHYEDMIRVPMIVRWPGRVPAGAVTNAIQSLVDFAPTFLAAAGMKIPGVMTGVNQLETWQGGRAVRDHAIVENHHNSTKIHLRTYVTDRYKITVYRTGEDGELFDLREDPGEVNNLWHDPAAEPLRSRMLYELVQAILAYEPMRMPRIAGA</sequence>
<evidence type="ECO:0000256" key="4">
    <source>
        <dbReference type="ARBA" id="ARBA00022837"/>
    </source>
</evidence>
<evidence type="ECO:0000256" key="3">
    <source>
        <dbReference type="ARBA" id="ARBA00022801"/>
    </source>
</evidence>
<dbReference type="EMBL" id="LAZR01031553">
    <property type="protein sequence ID" value="KKL53413.1"/>
    <property type="molecule type" value="Genomic_DNA"/>
</dbReference>
<comment type="similarity">
    <text evidence="1">Belongs to the sulfatase family.</text>
</comment>
<dbReference type="InterPro" id="IPR024607">
    <property type="entry name" value="Sulfatase_CS"/>
</dbReference>
<dbReference type="Gene3D" id="3.40.720.10">
    <property type="entry name" value="Alkaline Phosphatase, subunit A"/>
    <property type="match status" value="1"/>
</dbReference>
<dbReference type="InterPro" id="IPR050738">
    <property type="entry name" value="Sulfatase"/>
</dbReference>
<dbReference type="InterPro" id="IPR017850">
    <property type="entry name" value="Alkaline_phosphatase_core_sf"/>
</dbReference>
<evidence type="ECO:0000256" key="2">
    <source>
        <dbReference type="ARBA" id="ARBA00022723"/>
    </source>
</evidence>
<keyword evidence="2" id="KW-0479">Metal-binding</keyword>
<gene>
    <name evidence="6" type="ORF">LCGC14_2275690</name>
</gene>
<dbReference type="PANTHER" id="PTHR42693">
    <property type="entry name" value="ARYLSULFATASE FAMILY MEMBER"/>
    <property type="match status" value="1"/>
</dbReference>
<comment type="caution">
    <text evidence="6">The sequence shown here is derived from an EMBL/GenBank/DDBJ whole genome shotgun (WGS) entry which is preliminary data.</text>
</comment>
<evidence type="ECO:0000313" key="6">
    <source>
        <dbReference type="EMBL" id="KKL53413.1"/>
    </source>
</evidence>
<dbReference type="GO" id="GO:0004065">
    <property type="term" value="F:arylsulfatase activity"/>
    <property type="evidence" value="ECO:0007669"/>
    <property type="project" value="TreeGrafter"/>
</dbReference>
<dbReference type="PANTHER" id="PTHR42693:SF53">
    <property type="entry name" value="ENDO-4-O-SULFATASE"/>
    <property type="match status" value="1"/>
</dbReference>
<organism evidence="6">
    <name type="scientific">marine sediment metagenome</name>
    <dbReference type="NCBI Taxonomy" id="412755"/>
    <lineage>
        <taxon>unclassified sequences</taxon>
        <taxon>metagenomes</taxon>
        <taxon>ecological metagenomes</taxon>
    </lineage>
</organism>
<proteinExistence type="inferred from homology"/>
<keyword evidence="4" id="KW-0106">Calcium</keyword>
<evidence type="ECO:0000256" key="1">
    <source>
        <dbReference type="ARBA" id="ARBA00008779"/>
    </source>
</evidence>
<dbReference type="GO" id="GO:0046872">
    <property type="term" value="F:metal ion binding"/>
    <property type="evidence" value="ECO:0007669"/>
    <property type="project" value="UniProtKB-KW"/>
</dbReference>
<dbReference type="AlphaFoldDB" id="A0A0F9CVN4"/>
<dbReference type="Pfam" id="PF00884">
    <property type="entry name" value="Sulfatase"/>
    <property type="match status" value="1"/>
</dbReference>
<dbReference type="SUPFAM" id="SSF53649">
    <property type="entry name" value="Alkaline phosphatase-like"/>
    <property type="match status" value="1"/>
</dbReference>
<accession>A0A0F9CVN4</accession>
<keyword evidence="3" id="KW-0378">Hydrolase</keyword>
<dbReference type="InterPro" id="IPR000917">
    <property type="entry name" value="Sulfatase_N"/>
</dbReference>
<evidence type="ECO:0000259" key="5">
    <source>
        <dbReference type="Pfam" id="PF00884"/>
    </source>
</evidence>
<reference evidence="6" key="1">
    <citation type="journal article" date="2015" name="Nature">
        <title>Complex archaea that bridge the gap between prokaryotes and eukaryotes.</title>
        <authorList>
            <person name="Spang A."/>
            <person name="Saw J.H."/>
            <person name="Jorgensen S.L."/>
            <person name="Zaremba-Niedzwiedzka K."/>
            <person name="Martijn J."/>
            <person name="Lind A.E."/>
            <person name="van Eijk R."/>
            <person name="Schleper C."/>
            <person name="Guy L."/>
            <person name="Ettema T.J."/>
        </authorList>
    </citation>
    <scope>NUCLEOTIDE SEQUENCE</scope>
</reference>
<name>A0A0F9CVN4_9ZZZZ</name>